<evidence type="ECO:0000313" key="3">
    <source>
        <dbReference type="Proteomes" id="UP000054537"/>
    </source>
</evidence>
<gene>
    <name evidence="2" type="ORF">MB27_08105</name>
</gene>
<keyword evidence="3" id="KW-1185">Reference proteome</keyword>
<proteinExistence type="predicted"/>
<feature type="region of interest" description="Disordered" evidence="1">
    <location>
        <begin position="34"/>
        <end position="62"/>
    </location>
</feature>
<evidence type="ECO:0000313" key="2">
    <source>
        <dbReference type="EMBL" id="KHD78046.1"/>
    </source>
</evidence>
<protein>
    <submittedName>
        <fullName evidence="2">Uncharacterized protein</fullName>
    </submittedName>
</protein>
<dbReference type="EMBL" id="JRTT01000007">
    <property type="protein sequence ID" value="KHD78046.1"/>
    <property type="molecule type" value="Genomic_DNA"/>
</dbReference>
<reference evidence="2 3" key="1">
    <citation type="submission" date="2014-10" db="EMBL/GenBank/DDBJ databases">
        <title>Draft genome sequence of Actinoplanes utahensis NRRL 12052.</title>
        <authorList>
            <person name="Velasco-Bucheli B."/>
            <person name="del Cerro C."/>
            <person name="Hormigo D."/>
            <person name="Garcia J.L."/>
            <person name="Acebal C."/>
            <person name="Arroyo M."/>
            <person name="de la Mata I."/>
        </authorList>
    </citation>
    <scope>NUCLEOTIDE SEQUENCE [LARGE SCALE GENOMIC DNA]</scope>
    <source>
        <strain evidence="2 3">NRRL 12052</strain>
    </source>
</reference>
<sequence>MSAVTSPVTVRVAVPAGPSMVIVPFRRPVVGNQATRSTLPSRRACRPSADADTVDVPTSGGP</sequence>
<comment type="caution">
    <text evidence="2">The sequence shown here is derived from an EMBL/GenBank/DDBJ whole genome shotgun (WGS) entry which is preliminary data.</text>
</comment>
<name>A0A0A6URI2_ACTUT</name>
<dbReference type="Proteomes" id="UP000054537">
    <property type="component" value="Unassembled WGS sequence"/>
</dbReference>
<accession>A0A0A6URI2</accession>
<dbReference type="AlphaFoldDB" id="A0A0A6URI2"/>
<organism evidence="2 3">
    <name type="scientific">Actinoplanes utahensis</name>
    <dbReference type="NCBI Taxonomy" id="1869"/>
    <lineage>
        <taxon>Bacteria</taxon>
        <taxon>Bacillati</taxon>
        <taxon>Actinomycetota</taxon>
        <taxon>Actinomycetes</taxon>
        <taxon>Micromonosporales</taxon>
        <taxon>Micromonosporaceae</taxon>
        <taxon>Actinoplanes</taxon>
    </lineage>
</organism>
<evidence type="ECO:0000256" key="1">
    <source>
        <dbReference type="SAM" id="MobiDB-lite"/>
    </source>
</evidence>